<dbReference type="AlphaFoldDB" id="A0A0C9Y4U0"/>
<evidence type="ECO:0000313" key="2">
    <source>
        <dbReference type="Proteomes" id="UP000054477"/>
    </source>
</evidence>
<evidence type="ECO:0000313" key="1">
    <source>
        <dbReference type="EMBL" id="KIK05162.1"/>
    </source>
</evidence>
<dbReference type="Proteomes" id="UP000054477">
    <property type="component" value="Unassembled WGS sequence"/>
</dbReference>
<keyword evidence="2" id="KW-1185">Reference proteome</keyword>
<dbReference type="EMBL" id="KN838562">
    <property type="protein sequence ID" value="KIK05162.1"/>
    <property type="molecule type" value="Genomic_DNA"/>
</dbReference>
<protein>
    <submittedName>
        <fullName evidence="1">Uncharacterized protein</fullName>
    </submittedName>
</protein>
<reference evidence="2" key="2">
    <citation type="submission" date="2015-01" db="EMBL/GenBank/DDBJ databases">
        <title>Evolutionary Origins and Diversification of the Mycorrhizal Mutualists.</title>
        <authorList>
            <consortium name="DOE Joint Genome Institute"/>
            <consortium name="Mycorrhizal Genomics Consortium"/>
            <person name="Kohler A."/>
            <person name="Kuo A."/>
            <person name="Nagy L.G."/>
            <person name="Floudas D."/>
            <person name="Copeland A."/>
            <person name="Barry K.W."/>
            <person name="Cichocki N."/>
            <person name="Veneault-Fourrey C."/>
            <person name="LaButti K."/>
            <person name="Lindquist E.A."/>
            <person name="Lipzen A."/>
            <person name="Lundell T."/>
            <person name="Morin E."/>
            <person name="Murat C."/>
            <person name="Riley R."/>
            <person name="Ohm R."/>
            <person name="Sun H."/>
            <person name="Tunlid A."/>
            <person name="Henrissat B."/>
            <person name="Grigoriev I.V."/>
            <person name="Hibbett D.S."/>
            <person name="Martin F."/>
        </authorList>
    </citation>
    <scope>NUCLEOTIDE SEQUENCE [LARGE SCALE GENOMIC DNA]</scope>
    <source>
        <strain evidence="2">LaAM-08-1</strain>
    </source>
</reference>
<reference evidence="1 2" key="1">
    <citation type="submission" date="2014-04" db="EMBL/GenBank/DDBJ databases">
        <authorList>
            <consortium name="DOE Joint Genome Institute"/>
            <person name="Kuo A."/>
            <person name="Kohler A."/>
            <person name="Nagy L.G."/>
            <person name="Floudas D."/>
            <person name="Copeland A."/>
            <person name="Barry K.W."/>
            <person name="Cichocki N."/>
            <person name="Veneault-Fourrey C."/>
            <person name="LaButti K."/>
            <person name="Lindquist E.A."/>
            <person name="Lipzen A."/>
            <person name="Lundell T."/>
            <person name="Morin E."/>
            <person name="Murat C."/>
            <person name="Sun H."/>
            <person name="Tunlid A."/>
            <person name="Henrissat B."/>
            <person name="Grigoriev I.V."/>
            <person name="Hibbett D.S."/>
            <person name="Martin F."/>
            <person name="Nordberg H.P."/>
            <person name="Cantor M.N."/>
            <person name="Hua S.X."/>
        </authorList>
    </citation>
    <scope>NUCLEOTIDE SEQUENCE [LARGE SCALE GENOMIC DNA]</scope>
    <source>
        <strain evidence="1 2">LaAM-08-1</strain>
    </source>
</reference>
<accession>A0A0C9Y4U0</accession>
<proteinExistence type="predicted"/>
<gene>
    <name evidence="1" type="ORF">K443DRAFT_367027</name>
</gene>
<organism evidence="1 2">
    <name type="scientific">Laccaria amethystina LaAM-08-1</name>
    <dbReference type="NCBI Taxonomy" id="1095629"/>
    <lineage>
        <taxon>Eukaryota</taxon>
        <taxon>Fungi</taxon>
        <taxon>Dikarya</taxon>
        <taxon>Basidiomycota</taxon>
        <taxon>Agaricomycotina</taxon>
        <taxon>Agaricomycetes</taxon>
        <taxon>Agaricomycetidae</taxon>
        <taxon>Agaricales</taxon>
        <taxon>Agaricineae</taxon>
        <taxon>Hydnangiaceae</taxon>
        <taxon>Laccaria</taxon>
    </lineage>
</organism>
<sequence>MTSLCCDGLPSFFCPTSSKTCQYIESSLGIRMQRLCYSAVWVSIPFAEHLLSGYDNAIDSILLLPSLYRALEPVSITWNGIPLGLDCSIAKRVSCNLDYLATLRVFPRLDFTQSITLQSPLGPTHESNLRINVLQQPGALTFLSSPSRN</sequence>
<dbReference type="HOGENOM" id="CLU_1749970_0_0_1"/>
<name>A0A0C9Y4U0_9AGAR</name>